<dbReference type="AlphaFoldDB" id="A0AAV4PHV2"/>
<dbReference type="Proteomes" id="UP001054837">
    <property type="component" value="Unassembled WGS sequence"/>
</dbReference>
<feature type="compositionally biased region" description="Basic and acidic residues" evidence="1">
    <location>
        <begin position="158"/>
        <end position="176"/>
    </location>
</feature>
<dbReference type="InterPro" id="IPR040676">
    <property type="entry name" value="DUF5641"/>
</dbReference>
<comment type="caution">
    <text evidence="3">The sequence shown here is derived from an EMBL/GenBank/DDBJ whole genome shotgun (WGS) entry which is preliminary data.</text>
</comment>
<sequence length="176" mass="19428">MNTLVNWSILVEFSKLQEEAKIKEGDIVLIGDSNIKRLNWPSAKVVKLFPGKDNKVRVVVLPPHASTLPRVTFNQPQIRAEEGSAVQLPCVAQGNPPPAYRQIPHALMRSSLPPQICLEVSALHKTPINHVAVKKKSNKIITILPAPQTALFKSLTDSPRESVDSEFATRHHSADP</sequence>
<accession>A0AAV4PHV2</accession>
<proteinExistence type="predicted"/>
<evidence type="ECO:0000259" key="2">
    <source>
        <dbReference type="Pfam" id="PF18701"/>
    </source>
</evidence>
<dbReference type="Pfam" id="PF18701">
    <property type="entry name" value="DUF5641"/>
    <property type="match status" value="1"/>
</dbReference>
<evidence type="ECO:0000313" key="4">
    <source>
        <dbReference type="Proteomes" id="UP001054837"/>
    </source>
</evidence>
<protein>
    <recommendedName>
        <fullName evidence="2">DUF5641 domain-containing protein</fullName>
    </recommendedName>
</protein>
<organism evidence="3 4">
    <name type="scientific">Caerostris darwini</name>
    <dbReference type="NCBI Taxonomy" id="1538125"/>
    <lineage>
        <taxon>Eukaryota</taxon>
        <taxon>Metazoa</taxon>
        <taxon>Ecdysozoa</taxon>
        <taxon>Arthropoda</taxon>
        <taxon>Chelicerata</taxon>
        <taxon>Arachnida</taxon>
        <taxon>Araneae</taxon>
        <taxon>Araneomorphae</taxon>
        <taxon>Entelegynae</taxon>
        <taxon>Araneoidea</taxon>
        <taxon>Araneidae</taxon>
        <taxon>Caerostris</taxon>
    </lineage>
</organism>
<feature type="region of interest" description="Disordered" evidence="1">
    <location>
        <begin position="155"/>
        <end position="176"/>
    </location>
</feature>
<gene>
    <name evidence="3" type="ORF">CDAR_550181</name>
</gene>
<dbReference type="EMBL" id="BPLQ01002951">
    <property type="protein sequence ID" value="GIX96646.1"/>
    <property type="molecule type" value="Genomic_DNA"/>
</dbReference>
<keyword evidence="4" id="KW-1185">Reference proteome</keyword>
<evidence type="ECO:0000256" key="1">
    <source>
        <dbReference type="SAM" id="MobiDB-lite"/>
    </source>
</evidence>
<evidence type="ECO:0000313" key="3">
    <source>
        <dbReference type="EMBL" id="GIX96646.1"/>
    </source>
</evidence>
<feature type="domain" description="DUF5641" evidence="2">
    <location>
        <begin position="17"/>
        <end position="70"/>
    </location>
</feature>
<reference evidence="3 4" key="1">
    <citation type="submission" date="2021-06" db="EMBL/GenBank/DDBJ databases">
        <title>Caerostris darwini draft genome.</title>
        <authorList>
            <person name="Kono N."/>
            <person name="Arakawa K."/>
        </authorList>
    </citation>
    <scope>NUCLEOTIDE SEQUENCE [LARGE SCALE GENOMIC DNA]</scope>
</reference>
<name>A0AAV4PHV2_9ARAC</name>